<dbReference type="Proteomes" id="UP000317093">
    <property type="component" value="Chromosome"/>
</dbReference>
<organism evidence="8 9">
    <name type="scientific">Kolteria novifilia</name>
    <dbReference type="NCBI Taxonomy" id="2527975"/>
    <lineage>
        <taxon>Bacteria</taxon>
        <taxon>Pseudomonadati</taxon>
        <taxon>Planctomycetota</taxon>
        <taxon>Planctomycetia</taxon>
        <taxon>Kolteriales</taxon>
        <taxon>Kolteriaceae</taxon>
        <taxon>Kolteria</taxon>
    </lineage>
</organism>
<reference evidence="8 9" key="1">
    <citation type="submission" date="2019-02" db="EMBL/GenBank/DDBJ databases">
        <title>Deep-cultivation of Planctomycetes and their phenomic and genomic characterization uncovers novel biology.</title>
        <authorList>
            <person name="Wiegand S."/>
            <person name="Jogler M."/>
            <person name="Boedeker C."/>
            <person name="Pinto D."/>
            <person name="Vollmers J."/>
            <person name="Rivas-Marin E."/>
            <person name="Kohn T."/>
            <person name="Peeters S.H."/>
            <person name="Heuer A."/>
            <person name="Rast P."/>
            <person name="Oberbeckmann S."/>
            <person name="Bunk B."/>
            <person name="Jeske O."/>
            <person name="Meyerdierks A."/>
            <person name="Storesund J.E."/>
            <person name="Kallscheuer N."/>
            <person name="Luecker S."/>
            <person name="Lage O.M."/>
            <person name="Pohl T."/>
            <person name="Merkel B.J."/>
            <person name="Hornburger P."/>
            <person name="Mueller R.-W."/>
            <person name="Bruemmer F."/>
            <person name="Labrenz M."/>
            <person name="Spormann A.M."/>
            <person name="Op den Camp H."/>
            <person name="Overmann J."/>
            <person name="Amann R."/>
            <person name="Jetten M.S.M."/>
            <person name="Mascher T."/>
            <person name="Medema M.H."/>
            <person name="Devos D.P."/>
            <person name="Kaster A.-K."/>
            <person name="Ovreas L."/>
            <person name="Rohde M."/>
            <person name="Galperin M.Y."/>
            <person name="Jogler C."/>
        </authorList>
    </citation>
    <scope>NUCLEOTIDE SEQUENCE [LARGE SCALE GENOMIC DNA]</scope>
    <source>
        <strain evidence="8 9">Pan216</strain>
    </source>
</reference>
<accession>A0A518B3I0</accession>
<evidence type="ECO:0000259" key="7">
    <source>
        <dbReference type="Pfam" id="PF09335"/>
    </source>
</evidence>
<name>A0A518B3I0_9BACT</name>
<keyword evidence="3 6" id="KW-0812">Transmembrane</keyword>
<keyword evidence="4 6" id="KW-1133">Transmembrane helix</keyword>
<evidence type="ECO:0000313" key="8">
    <source>
        <dbReference type="EMBL" id="QDU61548.1"/>
    </source>
</evidence>
<evidence type="ECO:0000313" key="9">
    <source>
        <dbReference type="Proteomes" id="UP000317093"/>
    </source>
</evidence>
<dbReference type="EMBL" id="CP036279">
    <property type="protein sequence ID" value="QDU61548.1"/>
    <property type="molecule type" value="Genomic_DNA"/>
</dbReference>
<dbReference type="Pfam" id="PF09335">
    <property type="entry name" value="VTT_dom"/>
    <property type="match status" value="1"/>
</dbReference>
<feature type="transmembrane region" description="Helical" evidence="6">
    <location>
        <begin position="199"/>
        <end position="220"/>
    </location>
</feature>
<evidence type="ECO:0000256" key="1">
    <source>
        <dbReference type="ARBA" id="ARBA00004651"/>
    </source>
</evidence>
<comment type="similarity">
    <text evidence="6">Belongs to the TVP38/TMEM64 family.</text>
</comment>
<comment type="subcellular location">
    <subcellularLocation>
        <location evidence="1 6">Cell membrane</location>
        <topology evidence="1 6">Multi-pass membrane protein</topology>
    </subcellularLocation>
</comment>
<feature type="transmembrane region" description="Helical" evidence="6">
    <location>
        <begin position="81"/>
        <end position="102"/>
    </location>
</feature>
<evidence type="ECO:0000256" key="2">
    <source>
        <dbReference type="ARBA" id="ARBA00022475"/>
    </source>
</evidence>
<feature type="transmembrane region" description="Helical" evidence="6">
    <location>
        <begin position="51"/>
        <end position="75"/>
    </location>
</feature>
<protein>
    <recommendedName>
        <fullName evidence="6">TVP38/TMEM64 family membrane protein</fullName>
    </recommendedName>
</protein>
<dbReference type="PANTHER" id="PTHR12677">
    <property type="entry name" value="GOLGI APPARATUS MEMBRANE PROTEIN TVP38-RELATED"/>
    <property type="match status" value="1"/>
</dbReference>
<dbReference type="InterPro" id="IPR015414">
    <property type="entry name" value="TMEM64"/>
</dbReference>
<keyword evidence="2 6" id="KW-1003">Cell membrane</keyword>
<evidence type="ECO:0000256" key="3">
    <source>
        <dbReference type="ARBA" id="ARBA00022692"/>
    </source>
</evidence>
<evidence type="ECO:0000256" key="5">
    <source>
        <dbReference type="ARBA" id="ARBA00023136"/>
    </source>
</evidence>
<feature type="domain" description="VTT" evidence="7">
    <location>
        <begin position="65"/>
        <end position="180"/>
    </location>
</feature>
<feature type="transmembrane region" description="Helical" evidence="6">
    <location>
        <begin position="158"/>
        <end position="178"/>
    </location>
</feature>
<dbReference type="AlphaFoldDB" id="A0A518B3I0"/>
<feature type="transmembrane region" description="Helical" evidence="6">
    <location>
        <begin position="6"/>
        <end position="30"/>
    </location>
</feature>
<keyword evidence="9" id="KW-1185">Reference proteome</keyword>
<feature type="transmembrane region" description="Helical" evidence="6">
    <location>
        <begin position="129"/>
        <end position="152"/>
    </location>
</feature>
<gene>
    <name evidence="8" type="primary">ydjZ_2</name>
    <name evidence="8" type="ORF">Pan216_24090</name>
</gene>
<dbReference type="GO" id="GO:0005886">
    <property type="term" value="C:plasma membrane"/>
    <property type="evidence" value="ECO:0007669"/>
    <property type="project" value="UniProtKB-SubCell"/>
</dbReference>
<dbReference type="InterPro" id="IPR032816">
    <property type="entry name" value="VTT_dom"/>
</dbReference>
<dbReference type="PANTHER" id="PTHR12677:SF59">
    <property type="entry name" value="GOLGI APPARATUS MEMBRANE PROTEIN TVP38-RELATED"/>
    <property type="match status" value="1"/>
</dbReference>
<dbReference type="KEGG" id="knv:Pan216_24090"/>
<sequence length="234" mass="25629">MRTVVGFLKVFVAVLLIVLVVIAIRCFSLMEIEHLHELIKRIKSWHPYDELVYVFLTGIAPLALFPDTVLNIIGAEVYGPVLGALLCSAGAILGSIPGYFLGGFVGRGYVERTLGNHVEKFQGYVDRRAFVGILLLRVLPILPFGAVSYIAGLSKIPFGRYLLATALGTVPVTLFYQYTFATFGRALLSHSKHLGHFRTTNLIVGGIAILMVSGIVFWGLQRLKSFGSSQENGQ</sequence>
<evidence type="ECO:0000256" key="4">
    <source>
        <dbReference type="ARBA" id="ARBA00022989"/>
    </source>
</evidence>
<proteinExistence type="inferred from homology"/>
<evidence type="ECO:0000256" key="6">
    <source>
        <dbReference type="RuleBase" id="RU366058"/>
    </source>
</evidence>
<keyword evidence="5 6" id="KW-0472">Membrane</keyword>